<reference evidence="5 6" key="1">
    <citation type="submission" date="2020-08" db="EMBL/GenBank/DDBJ databases">
        <title>Sequencing the genomes of 1000 actinobacteria strains.</title>
        <authorList>
            <person name="Klenk H.-P."/>
        </authorList>
    </citation>
    <scope>NUCLEOTIDE SEQUENCE [LARGE SCALE GENOMIC DNA]</scope>
    <source>
        <strain evidence="5 6">DSM 102030</strain>
    </source>
</reference>
<evidence type="ECO:0000313" key="6">
    <source>
        <dbReference type="Proteomes" id="UP000523007"/>
    </source>
</evidence>
<feature type="domain" description="DUF4352" evidence="4">
    <location>
        <begin position="69"/>
        <end position="186"/>
    </location>
</feature>
<keyword evidence="3" id="KW-1133">Transmembrane helix</keyword>
<sequence>MHDQPPKAGMSTGAKIGVGCGGCLVVVLILALFAGCAAMLSGDDGDGGGSGSDSGSDSGGEEGGEEATGIGDTVETGVFAFTVTDVETGVNEVADESGYLTETPDGQYVIVSVTVENIGDESGTFESGSQTLIDGEDREHSTDTAAEITGGAESFLNEVNPGNSVEGELIYDIPADAEPASVELSDFLSLDEPVSVELS</sequence>
<dbReference type="AlphaFoldDB" id="A0A7W7W0V3"/>
<dbReference type="InterPro" id="IPR029050">
    <property type="entry name" value="Immunoprotect_excell_Ig-like"/>
</dbReference>
<evidence type="ECO:0000256" key="3">
    <source>
        <dbReference type="SAM" id="Phobius"/>
    </source>
</evidence>
<dbReference type="InterPro" id="IPR029051">
    <property type="entry name" value="DUF4352"/>
</dbReference>
<accession>A0A7W7W0V3</accession>
<evidence type="ECO:0000256" key="1">
    <source>
        <dbReference type="ARBA" id="ARBA00022729"/>
    </source>
</evidence>
<evidence type="ECO:0000256" key="2">
    <source>
        <dbReference type="SAM" id="MobiDB-lite"/>
    </source>
</evidence>
<keyword evidence="3" id="KW-0812">Transmembrane</keyword>
<protein>
    <recommendedName>
        <fullName evidence="4">DUF4352 domain-containing protein</fullName>
    </recommendedName>
</protein>
<dbReference type="EMBL" id="JACHJT010000001">
    <property type="protein sequence ID" value="MBB4929653.1"/>
    <property type="molecule type" value="Genomic_DNA"/>
</dbReference>
<gene>
    <name evidence="5" type="ORF">F4561_000473</name>
</gene>
<keyword evidence="1" id="KW-0732">Signal</keyword>
<dbReference type="Gene3D" id="2.60.40.1240">
    <property type="match status" value="1"/>
</dbReference>
<dbReference type="Pfam" id="PF11611">
    <property type="entry name" value="DUF4352"/>
    <property type="match status" value="1"/>
</dbReference>
<comment type="caution">
    <text evidence="5">The sequence shown here is derived from an EMBL/GenBank/DDBJ whole genome shotgun (WGS) entry which is preliminary data.</text>
</comment>
<dbReference type="RefSeq" id="WP_246437121.1">
    <property type="nucleotide sequence ID" value="NZ_JACHJT010000001.1"/>
</dbReference>
<proteinExistence type="predicted"/>
<evidence type="ECO:0000259" key="4">
    <source>
        <dbReference type="Pfam" id="PF11611"/>
    </source>
</evidence>
<name>A0A7W7W0V3_9ACTN</name>
<feature type="transmembrane region" description="Helical" evidence="3">
    <location>
        <begin position="16"/>
        <end position="40"/>
    </location>
</feature>
<keyword evidence="3" id="KW-0472">Membrane</keyword>
<organism evidence="5 6">
    <name type="scientific">Lipingzhangella halophila</name>
    <dbReference type="NCBI Taxonomy" id="1783352"/>
    <lineage>
        <taxon>Bacteria</taxon>
        <taxon>Bacillati</taxon>
        <taxon>Actinomycetota</taxon>
        <taxon>Actinomycetes</taxon>
        <taxon>Streptosporangiales</taxon>
        <taxon>Nocardiopsidaceae</taxon>
        <taxon>Lipingzhangella</taxon>
    </lineage>
</organism>
<feature type="region of interest" description="Disordered" evidence="2">
    <location>
        <begin position="44"/>
        <end position="74"/>
    </location>
</feature>
<keyword evidence="6" id="KW-1185">Reference proteome</keyword>
<dbReference type="Proteomes" id="UP000523007">
    <property type="component" value="Unassembled WGS sequence"/>
</dbReference>
<evidence type="ECO:0000313" key="5">
    <source>
        <dbReference type="EMBL" id="MBB4929653.1"/>
    </source>
</evidence>